<protein>
    <recommendedName>
        <fullName evidence="6">Ribosomal protein L11 methyltransferase</fullName>
        <shortName evidence="6">L11 Mtase</shortName>
        <ecNumber evidence="6">2.1.1.-</ecNumber>
    </recommendedName>
</protein>
<dbReference type="InterPro" id="IPR029063">
    <property type="entry name" value="SAM-dependent_MTases_sf"/>
</dbReference>
<accession>A0A6J4TT27</accession>
<comment type="subcellular location">
    <subcellularLocation>
        <location evidence="6">Cytoplasm</location>
    </subcellularLocation>
</comment>
<gene>
    <name evidence="6" type="primary">prmA</name>
    <name evidence="7" type="ORF">AVDCRST_MAG91-2975</name>
</gene>
<feature type="binding site" evidence="6">
    <location>
        <position position="240"/>
    </location>
    <ligand>
        <name>S-adenosyl-L-methionine</name>
        <dbReference type="ChEBI" id="CHEBI:59789"/>
    </ligand>
</feature>
<dbReference type="GO" id="GO:0005840">
    <property type="term" value="C:ribosome"/>
    <property type="evidence" value="ECO:0007669"/>
    <property type="project" value="UniProtKB-KW"/>
</dbReference>
<reference evidence="7" key="1">
    <citation type="submission" date="2020-02" db="EMBL/GenBank/DDBJ databases">
        <authorList>
            <person name="Meier V. D."/>
        </authorList>
    </citation>
    <scope>NUCLEOTIDE SEQUENCE</scope>
    <source>
        <strain evidence="7">AVDCRST_MAG91</strain>
    </source>
</reference>
<dbReference type="GO" id="GO:0008276">
    <property type="term" value="F:protein methyltransferase activity"/>
    <property type="evidence" value="ECO:0007669"/>
    <property type="project" value="UniProtKB-UniRule"/>
</dbReference>
<keyword evidence="7" id="KW-0689">Ribosomal protein</keyword>
<evidence type="ECO:0000256" key="2">
    <source>
        <dbReference type="ARBA" id="ARBA00022490"/>
    </source>
</evidence>
<feature type="binding site" evidence="6">
    <location>
        <position position="165"/>
    </location>
    <ligand>
        <name>S-adenosyl-L-methionine</name>
        <dbReference type="ChEBI" id="CHEBI:59789"/>
    </ligand>
</feature>
<feature type="binding site" evidence="6">
    <location>
        <position position="142"/>
    </location>
    <ligand>
        <name>S-adenosyl-L-methionine</name>
        <dbReference type="ChEBI" id="CHEBI:59789"/>
    </ligand>
</feature>
<evidence type="ECO:0000256" key="4">
    <source>
        <dbReference type="ARBA" id="ARBA00022679"/>
    </source>
</evidence>
<dbReference type="CDD" id="cd02440">
    <property type="entry name" value="AdoMet_MTases"/>
    <property type="match status" value="1"/>
</dbReference>
<dbReference type="Gene3D" id="3.40.50.150">
    <property type="entry name" value="Vaccinia Virus protein VP39"/>
    <property type="match status" value="1"/>
</dbReference>
<comment type="function">
    <text evidence="6">Methylates ribosomal protein L11.</text>
</comment>
<comment type="catalytic activity">
    <reaction evidence="6">
        <text>L-lysyl-[protein] + 3 S-adenosyl-L-methionine = N(6),N(6),N(6)-trimethyl-L-lysyl-[protein] + 3 S-adenosyl-L-homocysteine + 3 H(+)</text>
        <dbReference type="Rhea" id="RHEA:54192"/>
        <dbReference type="Rhea" id="RHEA-COMP:9752"/>
        <dbReference type="Rhea" id="RHEA-COMP:13826"/>
        <dbReference type="ChEBI" id="CHEBI:15378"/>
        <dbReference type="ChEBI" id="CHEBI:29969"/>
        <dbReference type="ChEBI" id="CHEBI:57856"/>
        <dbReference type="ChEBI" id="CHEBI:59789"/>
        <dbReference type="ChEBI" id="CHEBI:61961"/>
    </reaction>
</comment>
<dbReference type="GO" id="GO:0005737">
    <property type="term" value="C:cytoplasm"/>
    <property type="evidence" value="ECO:0007669"/>
    <property type="project" value="UniProtKB-SubCell"/>
</dbReference>
<evidence type="ECO:0000256" key="6">
    <source>
        <dbReference type="HAMAP-Rule" id="MF_00735"/>
    </source>
</evidence>
<comment type="similarity">
    <text evidence="1 6">Belongs to the methyltransferase superfamily. PrmA family.</text>
</comment>
<dbReference type="EC" id="2.1.1.-" evidence="6"/>
<name>A0A6J4TT27_9SPHN</name>
<evidence type="ECO:0000256" key="1">
    <source>
        <dbReference type="ARBA" id="ARBA00009741"/>
    </source>
</evidence>
<dbReference type="InterPro" id="IPR004498">
    <property type="entry name" value="Ribosomal_PrmA_MeTrfase"/>
</dbReference>
<dbReference type="SUPFAM" id="SSF53335">
    <property type="entry name" value="S-adenosyl-L-methionine-dependent methyltransferases"/>
    <property type="match status" value="1"/>
</dbReference>
<evidence type="ECO:0000256" key="3">
    <source>
        <dbReference type="ARBA" id="ARBA00022603"/>
    </source>
</evidence>
<sequence length="305" mass="32060">MTWPLQSPDSWKLSLPCTRAEAEALALADDPLPGVDPAPVLLTDEPDPDRPDAWMLHAYFEGEPNPTTLARIRALVVANAPGTLEKLEDEDWVAASQRGMAPVRAGRFFVHTPAHRDSVPAGAVVFEIDAGRAFGTGHHETTSGCLEALDRLTADRRFTNIADIGTGTGLLAFAARALWPDAHVIASDIDPVSIEVTRANAAVNRIPLGDAAGQVALVVADGMDAPALSARAPYDLLIANILAAPLIAMAPSFAAALAPGGTIMLAGLLERQADAVVGAYAAHGLVEVSRVTKGDWPTLVLRKED</sequence>
<dbReference type="PANTHER" id="PTHR43648">
    <property type="entry name" value="ELECTRON TRANSFER FLAVOPROTEIN BETA SUBUNIT LYSINE METHYLTRANSFERASE"/>
    <property type="match status" value="1"/>
</dbReference>
<dbReference type="GO" id="GO:0032259">
    <property type="term" value="P:methylation"/>
    <property type="evidence" value="ECO:0007669"/>
    <property type="project" value="UniProtKB-KW"/>
</dbReference>
<evidence type="ECO:0000256" key="5">
    <source>
        <dbReference type="ARBA" id="ARBA00022691"/>
    </source>
</evidence>
<organism evidence="7">
    <name type="scientific">uncultured Sphingomonadaceae bacterium</name>
    <dbReference type="NCBI Taxonomy" id="169976"/>
    <lineage>
        <taxon>Bacteria</taxon>
        <taxon>Pseudomonadati</taxon>
        <taxon>Pseudomonadota</taxon>
        <taxon>Alphaproteobacteria</taxon>
        <taxon>Sphingomonadales</taxon>
        <taxon>Sphingomonadaceae</taxon>
        <taxon>environmental samples</taxon>
    </lineage>
</organism>
<keyword evidence="7" id="KW-0687">Ribonucleoprotein</keyword>
<proteinExistence type="inferred from homology"/>
<evidence type="ECO:0000313" key="7">
    <source>
        <dbReference type="EMBL" id="CAA9531268.1"/>
    </source>
</evidence>
<dbReference type="PANTHER" id="PTHR43648:SF1">
    <property type="entry name" value="ELECTRON TRANSFER FLAVOPROTEIN BETA SUBUNIT LYSINE METHYLTRANSFERASE"/>
    <property type="match status" value="1"/>
</dbReference>
<dbReference type="HAMAP" id="MF_00735">
    <property type="entry name" value="Methyltr_PrmA"/>
    <property type="match status" value="1"/>
</dbReference>
<keyword evidence="4 6" id="KW-0808">Transferase</keyword>
<dbReference type="InterPro" id="IPR050078">
    <property type="entry name" value="Ribosomal_L11_MeTrfase_PrmA"/>
</dbReference>
<feature type="binding site" evidence="6">
    <location>
        <position position="188"/>
    </location>
    <ligand>
        <name>S-adenosyl-L-methionine</name>
        <dbReference type="ChEBI" id="CHEBI:59789"/>
    </ligand>
</feature>
<dbReference type="Pfam" id="PF06325">
    <property type="entry name" value="PrmA"/>
    <property type="match status" value="1"/>
</dbReference>
<dbReference type="AlphaFoldDB" id="A0A6J4TT27"/>
<keyword evidence="3 6" id="KW-0489">Methyltransferase</keyword>
<dbReference type="EMBL" id="CADCVX010000520">
    <property type="protein sequence ID" value="CAA9531268.1"/>
    <property type="molecule type" value="Genomic_DNA"/>
</dbReference>
<keyword evidence="5 6" id="KW-0949">S-adenosyl-L-methionine</keyword>
<keyword evidence="2 6" id="KW-0963">Cytoplasm</keyword>